<reference evidence="1" key="1">
    <citation type="journal article" date="2011" name="Genome Biol.">
        <title>The draft genome of the carcinogenic human liver fluke Clonorchis sinensis.</title>
        <authorList>
            <person name="Wang X."/>
            <person name="Chen W."/>
            <person name="Huang Y."/>
            <person name="Sun J."/>
            <person name="Men J."/>
            <person name="Liu H."/>
            <person name="Luo F."/>
            <person name="Guo L."/>
            <person name="Lv X."/>
            <person name="Deng C."/>
            <person name="Zhou C."/>
            <person name="Fan Y."/>
            <person name="Li X."/>
            <person name="Huang L."/>
            <person name="Hu Y."/>
            <person name="Liang C."/>
            <person name="Hu X."/>
            <person name="Xu J."/>
            <person name="Yu X."/>
        </authorList>
    </citation>
    <scope>NUCLEOTIDE SEQUENCE [LARGE SCALE GENOMIC DNA]</scope>
    <source>
        <strain evidence="1">Henan</strain>
    </source>
</reference>
<accession>H2KUW1</accession>
<organism evidence="1 2">
    <name type="scientific">Clonorchis sinensis</name>
    <name type="common">Chinese liver fluke</name>
    <dbReference type="NCBI Taxonomy" id="79923"/>
    <lineage>
        <taxon>Eukaryota</taxon>
        <taxon>Metazoa</taxon>
        <taxon>Spiralia</taxon>
        <taxon>Lophotrochozoa</taxon>
        <taxon>Platyhelminthes</taxon>
        <taxon>Trematoda</taxon>
        <taxon>Digenea</taxon>
        <taxon>Opisthorchiida</taxon>
        <taxon>Opisthorchiata</taxon>
        <taxon>Opisthorchiidae</taxon>
        <taxon>Clonorchis</taxon>
    </lineage>
</organism>
<evidence type="ECO:0000313" key="1">
    <source>
        <dbReference type="EMBL" id="GAA41388.2"/>
    </source>
</evidence>
<dbReference type="AlphaFoldDB" id="H2KUW1"/>
<name>H2KUW1_CLOSI</name>
<dbReference type="EMBL" id="DF144210">
    <property type="protein sequence ID" value="GAA41388.2"/>
    <property type="molecule type" value="Genomic_DNA"/>
</dbReference>
<protein>
    <submittedName>
        <fullName evidence="1">Uncharacterized protein</fullName>
    </submittedName>
</protein>
<proteinExistence type="predicted"/>
<sequence length="200" mass="22809">MDVDTAKQWSLYWHLPLSDKNCVHISFEGDSVNTRVVHGQNGLEDSTKIDVKKGLCIWLFSNMSFRQHHERSAQKAFAVLLMIRRNFSRNNRMDLHILYGAYGGPILEYANQADYSGSTKDLALIKRVQVAVTKMVVDLKSVDYEELLTVPERVEYRRLTHALFGPGLAKIFSTADPANTRRGRGKKIFKLKAHTGNWSL</sequence>
<keyword evidence="2" id="KW-1185">Reference proteome</keyword>
<evidence type="ECO:0000313" key="2">
    <source>
        <dbReference type="Proteomes" id="UP000008909"/>
    </source>
</evidence>
<gene>
    <name evidence="1" type="ORF">CLF_110524</name>
</gene>
<dbReference type="Proteomes" id="UP000008909">
    <property type="component" value="Unassembled WGS sequence"/>
</dbReference>